<evidence type="ECO:0000313" key="11">
    <source>
        <dbReference type="Ensembl" id="ENSSFOP00015036941.2"/>
    </source>
</evidence>
<name>A0A8C9VA20_SCLFO</name>
<keyword evidence="6 8" id="KW-0675">Receptor</keyword>
<dbReference type="InterPro" id="IPR000276">
    <property type="entry name" value="GPCR_Rhodpsn"/>
</dbReference>
<evidence type="ECO:0000259" key="10">
    <source>
        <dbReference type="PROSITE" id="PS50262"/>
    </source>
</evidence>
<feature type="transmembrane region" description="Helical" evidence="9">
    <location>
        <begin position="121"/>
        <end position="139"/>
    </location>
</feature>
<feature type="transmembrane region" description="Helical" evidence="9">
    <location>
        <begin position="81"/>
        <end position="101"/>
    </location>
</feature>
<dbReference type="GO" id="GO:0019722">
    <property type="term" value="P:calcium-mediated signaling"/>
    <property type="evidence" value="ECO:0007669"/>
    <property type="project" value="TreeGrafter"/>
</dbReference>
<dbReference type="PRINTS" id="PR00237">
    <property type="entry name" value="GPCRRHODOPSN"/>
</dbReference>
<comment type="subcellular location">
    <subcellularLocation>
        <location evidence="1">Membrane</location>
        <topology evidence="1">Multi-pass membrane protein</topology>
    </subcellularLocation>
</comment>
<dbReference type="GO" id="GO:0019957">
    <property type="term" value="F:C-C chemokine binding"/>
    <property type="evidence" value="ECO:0007669"/>
    <property type="project" value="TreeGrafter"/>
</dbReference>
<dbReference type="PANTHER" id="PTHR10489">
    <property type="entry name" value="CELL ADHESION MOLECULE"/>
    <property type="match status" value="1"/>
</dbReference>
<dbReference type="Pfam" id="PF00001">
    <property type="entry name" value="7tm_1"/>
    <property type="match status" value="1"/>
</dbReference>
<dbReference type="InterPro" id="IPR050119">
    <property type="entry name" value="CCR1-9-like"/>
</dbReference>
<dbReference type="GO" id="GO:0009897">
    <property type="term" value="C:external side of plasma membrane"/>
    <property type="evidence" value="ECO:0007669"/>
    <property type="project" value="TreeGrafter"/>
</dbReference>
<dbReference type="GO" id="GO:0060326">
    <property type="term" value="P:cell chemotaxis"/>
    <property type="evidence" value="ECO:0007669"/>
    <property type="project" value="TreeGrafter"/>
</dbReference>
<dbReference type="Gene3D" id="1.20.1070.10">
    <property type="entry name" value="Rhodopsin 7-helix transmembrane proteins"/>
    <property type="match status" value="1"/>
</dbReference>
<dbReference type="PROSITE" id="PS50262">
    <property type="entry name" value="G_PROTEIN_RECEP_F1_2"/>
    <property type="match status" value="1"/>
</dbReference>
<dbReference type="PANTHER" id="PTHR10489:SF954">
    <property type="entry name" value="G PROTEIN-COUPLED RECEPTOR 25"/>
    <property type="match status" value="1"/>
</dbReference>
<dbReference type="GO" id="GO:0007204">
    <property type="term" value="P:positive regulation of cytosolic calcium ion concentration"/>
    <property type="evidence" value="ECO:0007669"/>
    <property type="project" value="TreeGrafter"/>
</dbReference>
<evidence type="ECO:0000256" key="5">
    <source>
        <dbReference type="ARBA" id="ARBA00023136"/>
    </source>
</evidence>
<proteinExistence type="inferred from homology"/>
<evidence type="ECO:0000256" key="7">
    <source>
        <dbReference type="ARBA" id="ARBA00023224"/>
    </source>
</evidence>
<protein>
    <submittedName>
        <fullName evidence="11">G protein-coupled receptor 25</fullName>
    </submittedName>
</protein>
<dbReference type="Ensembl" id="ENSSFOT00015037343.2">
    <property type="protein sequence ID" value="ENSSFOP00015036941.2"/>
    <property type="gene ID" value="ENSSFOG00015023506.2"/>
</dbReference>
<reference evidence="11" key="3">
    <citation type="submission" date="2025-09" db="UniProtKB">
        <authorList>
            <consortium name="Ensembl"/>
        </authorList>
    </citation>
    <scope>IDENTIFICATION</scope>
</reference>
<dbReference type="InterPro" id="IPR017452">
    <property type="entry name" value="GPCR_Rhodpsn_7TM"/>
</dbReference>
<feature type="transmembrane region" description="Helical" evidence="9">
    <location>
        <begin position="48"/>
        <end position="69"/>
    </location>
</feature>
<dbReference type="OrthoDB" id="8935849at2759"/>
<reference evidence="11" key="2">
    <citation type="submission" date="2025-08" db="UniProtKB">
        <authorList>
            <consortium name="Ensembl"/>
        </authorList>
    </citation>
    <scope>IDENTIFICATION</scope>
</reference>
<keyword evidence="2 8" id="KW-0812">Transmembrane</keyword>
<keyword evidence="4 8" id="KW-0297">G-protein coupled receptor</keyword>
<dbReference type="PRINTS" id="PR01157">
    <property type="entry name" value="P2YPURNOCPTR"/>
</dbReference>
<dbReference type="Proteomes" id="UP000694397">
    <property type="component" value="Chromosome 2"/>
</dbReference>
<feature type="domain" description="G-protein coupled receptors family 1 profile" evidence="10">
    <location>
        <begin position="60"/>
        <end position="315"/>
    </location>
</feature>
<accession>A0A8C9VA20</accession>
<dbReference type="PROSITE" id="PS00237">
    <property type="entry name" value="G_PROTEIN_RECEP_F1_1"/>
    <property type="match status" value="1"/>
</dbReference>
<feature type="transmembrane region" description="Helical" evidence="9">
    <location>
        <begin position="251"/>
        <end position="271"/>
    </location>
</feature>
<evidence type="ECO:0000256" key="1">
    <source>
        <dbReference type="ARBA" id="ARBA00004141"/>
    </source>
</evidence>
<evidence type="ECO:0000256" key="6">
    <source>
        <dbReference type="ARBA" id="ARBA00023170"/>
    </source>
</evidence>
<evidence type="ECO:0000256" key="9">
    <source>
        <dbReference type="SAM" id="Phobius"/>
    </source>
</evidence>
<dbReference type="SUPFAM" id="SSF81321">
    <property type="entry name" value="Family A G protein-coupled receptor-like"/>
    <property type="match status" value="1"/>
</dbReference>
<feature type="transmembrane region" description="Helical" evidence="9">
    <location>
        <begin position="200"/>
        <end position="230"/>
    </location>
</feature>
<evidence type="ECO:0000256" key="4">
    <source>
        <dbReference type="ARBA" id="ARBA00023040"/>
    </source>
</evidence>
<keyword evidence="12" id="KW-1185">Reference proteome</keyword>
<dbReference type="GO" id="GO:0006955">
    <property type="term" value="P:immune response"/>
    <property type="evidence" value="ECO:0007669"/>
    <property type="project" value="TreeGrafter"/>
</dbReference>
<dbReference type="GO" id="GO:0016493">
    <property type="term" value="F:C-C chemokine receptor activity"/>
    <property type="evidence" value="ECO:0007669"/>
    <property type="project" value="TreeGrafter"/>
</dbReference>
<evidence type="ECO:0000256" key="2">
    <source>
        <dbReference type="ARBA" id="ARBA00022692"/>
    </source>
</evidence>
<gene>
    <name evidence="11" type="primary">GPR25</name>
</gene>
<keyword evidence="3 9" id="KW-1133">Transmembrane helix</keyword>
<keyword evidence="5 9" id="KW-0472">Membrane</keyword>
<feature type="transmembrane region" description="Helical" evidence="9">
    <location>
        <begin position="291"/>
        <end position="318"/>
    </location>
</feature>
<dbReference type="GeneTree" id="ENSGT01130000278303"/>
<reference evidence="11 12" key="1">
    <citation type="submission" date="2019-04" db="EMBL/GenBank/DDBJ databases">
        <authorList>
            <consortium name="Wellcome Sanger Institute Data Sharing"/>
        </authorList>
    </citation>
    <scope>NUCLEOTIDE SEQUENCE [LARGE SCALE GENOMIC DNA]</scope>
</reference>
<keyword evidence="7 8" id="KW-0807">Transducer</keyword>
<evidence type="ECO:0000256" key="3">
    <source>
        <dbReference type="ARBA" id="ARBA00022989"/>
    </source>
</evidence>
<organism evidence="11 12">
    <name type="scientific">Scleropages formosus</name>
    <name type="common">Asian bonytongue</name>
    <name type="synonym">Osteoglossum formosum</name>
    <dbReference type="NCBI Taxonomy" id="113540"/>
    <lineage>
        <taxon>Eukaryota</taxon>
        <taxon>Metazoa</taxon>
        <taxon>Chordata</taxon>
        <taxon>Craniata</taxon>
        <taxon>Vertebrata</taxon>
        <taxon>Euteleostomi</taxon>
        <taxon>Actinopterygii</taxon>
        <taxon>Neopterygii</taxon>
        <taxon>Teleostei</taxon>
        <taxon>Osteoglossocephala</taxon>
        <taxon>Osteoglossomorpha</taxon>
        <taxon>Osteoglossiformes</taxon>
        <taxon>Osteoglossidae</taxon>
        <taxon>Scleropages</taxon>
    </lineage>
</organism>
<evidence type="ECO:0000256" key="8">
    <source>
        <dbReference type="RuleBase" id="RU000688"/>
    </source>
</evidence>
<comment type="similarity">
    <text evidence="8">Belongs to the G-protein coupled receptor 1 family.</text>
</comment>
<feature type="transmembrane region" description="Helical" evidence="9">
    <location>
        <begin position="159"/>
        <end position="180"/>
    </location>
</feature>
<dbReference type="AlphaFoldDB" id="A0A8C9VA20"/>
<evidence type="ECO:0000313" key="12">
    <source>
        <dbReference type="Proteomes" id="UP000694397"/>
    </source>
</evidence>
<sequence>MEERVNDSTTNVYDYGYAMDENMSETDLRDVLRCPSTNLPFSHIYLPMLYFFMFFIGVSGNIFVIWVMCTKRKSSRLVDTFVINLALADLVFVLTLPLWAVSAAQKHNWAFGEGMCKLSSYIIAVNRFSNIFFLTCMGIDRYLAVVRMLDSRYLRRSQCIQITCGVVWVSSFTLATPSLVFRKTTQVGEATFCLEDEESILFQVLSLVTLFLTFVLPISIILFCYGSILIQLQHHNGVGGARTEDRRRHSVKMVFTIIVAFVVSWLPFNFFKSVLITSQLQEMELSCRVAAFLARGLILSSSLAFLNSCANPVIYMLLDHHFKHSARILCYGCMSEQQGHVLSFPSPSSFSDSISWLTFPRSRSRGFLFTAFVGDPPG</sequence>